<gene>
    <name evidence="2" type="ORF">Ciccas_009872</name>
</gene>
<protein>
    <submittedName>
        <fullName evidence="2">Uncharacterized protein</fullName>
    </submittedName>
</protein>
<evidence type="ECO:0000313" key="3">
    <source>
        <dbReference type="Proteomes" id="UP001626550"/>
    </source>
</evidence>
<evidence type="ECO:0000313" key="2">
    <source>
        <dbReference type="EMBL" id="KAL3311547.1"/>
    </source>
</evidence>
<dbReference type="AlphaFoldDB" id="A0ABD2PXM1"/>
<proteinExistence type="predicted"/>
<name>A0ABD2PXM1_9PLAT</name>
<keyword evidence="1" id="KW-0175">Coiled coil</keyword>
<keyword evidence="3" id="KW-1185">Reference proteome</keyword>
<accession>A0ABD2PXM1</accession>
<dbReference type="Gene3D" id="1.20.58.60">
    <property type="match status" value="2"/>
</dbReference>
<dbReference type="Proteomes" id="UP001626550">
    <property type="component" value="Unassembled WGS sequence"/>
</dbReference>
<dbReference type="SUPFAM" id="SSF46966">
    <property type="entry name" value="Spectrin repeat"/>
    <property type="match status" value="2"/>
</dbReference>
<reference evidence="2 3" key="1">
    <citation type="submission" date="2024-11" db="EMBL/GenBank/DDBJ databases">
        <title>Adaptive evolution of stress response genes in parasites aligns with host niche diversity.</title>
        <authorList>
            <person name="Hahn C."/>
            <person name="Resl P."/>
        </authorList>
    </citation>
    <scope>NUCLEOTIDE SEQUENCE [LARGE SCALE GENOMIC DNA]</scope>
    <source>
        <strain evidence="2">EGGRZ-B1_66</strain>
        <tissue evidence="2">Body</tissue>
    </source>
</reference>
<feature type="coiled-coil region" evidence="1">
    <location>
        <begin position="271"/>
        <end position="301"/>
    </location>
</feature>
<sequence>MNDTYETESVGSEFSDEHPTTTTISTVAVQAGSANIVLAVLKCGSWIKVRIQKMDPDLFELGTSSTEAAELLEIHRNLCNKLAQSSNEQAQVYAAMAESLGRAWKDLQKILKQRENLVELSYKCFEQAEGVICEAEKVEKLSNSRPWGKSVTEVQELLLEHQKLKQCGLLEPSHQMLATANTLLKLLCGLPSQQKASPEHASTVARERVAIVTAKAGMARRRAEASWSRRERLLRLRVNIVSLENELERIVNWFVKNGEPRLGECTSGASLAECEEVLSRLNQLAEDTKDIQMEHAKLSRQFQQNALGDLTSIDEQGNLVATSKNKYGCLDDLLALDEEEIRLSGTHSRNASLNRSTENKRKLDLMEEGDEDMWRATHGAYSELSKRFRTTEIYIWEFIDRIEARRRKLQMSVVFYSECHQVLQMLNQLESELSVVNEKGINVGDTYLSRLDVIDMRIPGLRDILSDIKVQIDESSAGATLASITVPYDPQMGPAIGELFSGRTSLALIAEDSMNQELLNIEIGLAKCRELCTKFEQRGAKLEFCRDIEMRIETMISWMNDVAYRTIVECYTPGTTLQSVADFEATHRRLEKEMSARERQIQIIRVDLAKISGETDSRAVQQSMDTLQSSWDRCESTIRFRLNMSEKWKQVLTRIREDDYHWQTVSELAEKVNIGSSGASIEQLLSLPMETGSIERVRRELKDIRLRLQSQQDALHRTVQEITMSDDQHLKADDTCQFCKSQIQINLERLDRVRVQLENSENAFEFWSGLRNHWMEFNFQARKVGWILTYGVSSISDG</sequence>
<organism evidence="2 3">
    <name type="scientific">Cichlidogyrus casuarinus</name>
    <dbReference type="NCBI Taxonomy" id="1844966"/>
    <lineage>
        <taxon>Eukaryota</taxon>
        <taxon>Metazoa</taxon>
        <taxon>Spiralia</taxon>
        <taxon>Lophotrochozoa</taxon>
        <taxon>Platyhelminthes</taxon>
        <taxon>Monogenea</taxon>
        <taxon>Monopisthocotylea</taxon>
        <taxon>Dactylogyridea</taxon>
        <taxon>Ancyrocephalidae</taxon>
        <taxon>Cichlidogyrus</taxon>
    </lineage>
</organism>
<dbReference type="EMBL" id="JBJKFK010002153">
    <property type="protein sequence ID" value="KAL3311547.1"/>
    <property type="molecule type" value="Genomic_DNA"/>
</dbReference>
<evidence type="ECO:0000256" key="1">
    <source>
        <dbReference type="SAM" id="Coils"/>
    </source>
</evidence>
<comment type="caution">
    <text evidence="2">The sequence shown here is derived from an EMBL/GenBank/DDBJ whole genome shotgun (WGS) entry which is preliminary data.</text>
</comment>